<organism evidence="5 6">
    <name type="scientific">Punica granatum</name>
    <name type="common">Pomegranate</name>
    <dbReference type="NCBI Taxonomy" id="22663"/>
    <lineage>
        <taxon>Eukaryota</taxon>
        <taxon>Viridiplantae</taxon>
        <taxon>Streptophyta</taxon>
        <taxon>Embryophyta</taxon>
        <taxon>Tracheophyta</taxon>
        <taxon>Spermatophyta</taxon>
        <taxon>Magnoliopsida</taxon>
        <taxon>eudicotyledons</taxon>
        <taxon>Gunneridae</taxon>
        <taxon>Pentapetalae</taxon>
        <taxon>rosids</taxon>
        <taxon>malvids</taxon>
        <taxon>Myrtales</taxon>
        <taxon>Lythraceae</taxon>
        <taxon>Punica</taxon>
    </lineage>
</organism>
<dbReference type="InterPro" id="IPR001509">
    <property type="entry name" value="Epimerase_deHydtase"/>
</dbReference>
<sequence length="336" mass="37825">MRLLERGYSVRATIRPSTEKLQIFTADLSDPESFSEAIEGCTGVFHVATPLDFREPEQVMTQRALDGTLGILKASLKSKTVKRVIYTSSAYALCVNTTGAATMDESYWSDVEYIRAAKLNYGSYMISKTLSEKAALEFGESNGLDVVTIVPPFVTGPFVCDKLPDSVRISMAMIFGNQDDYPYLGHTCIVHVDDLASAHIFLFEHPCPKGRYICSSDVITTEKMSKFLTEKYPNQFPVPCLHNHGLIFIHKSLNYISHGRLLFMEPRLQNQRGEVLIRQQPNASYNIMELRKTQLQPTNTDSEAALGHGISRGNLLYFLNYLPKYRIKLVDLSPFN</sequence>
<keyword evidence="6" id="KW-1185">Reference proteome</keyword>
<dbReference type="CDD" id="cd08958">
    <property type="entry name" value="FR_SDR_e"/>
    <property type="match status" value="1"/>
</dbReference>
<proteinExistence type="inferred from homology"/>
<dbReference type="PANTHER" id="PTHR10366">
    <property type="entry name" value="NAD DEPENDENT EPIMERASE/DEHYDRATASE"/>
    <property type="match status" value="1"/>
</dbReference>
<gene>
    <name evidence="5" type="ORF">CRG98_012530</name>
</gene>
<evidence type="ECO:0000313" key="6">
    <source>
        <dbReference type="Proteomes" id="UP000233551"/>
    </source>
</evidence>
<reference evidence="5 6" key="1">
    <citation type="submission" date="2017-11" db="EMBL/GenBank/DDBJ databases">
        <title>De-novo sequencing of pomegranate (Punica granatum L.) genome.</title>
        <authorList>
            <person name="Akparov Z."/>
            <person name="Amiraslanov A."/>
            <person name="Hajiyeva S."/>
            <person name="Abbasov M."/>
            <person name="Kaur K."/>
            <person name="Hamwieh A."/>
            <person name="Solovyev V."/>
            <person name="Salamov A."/>
            <person name="Braich B."/>
            <person name="Kosarev P."/>
            <person name="Mahmoud A."/>
            <person name="Hajiyev E."/>
            <person name="Babayeva S."/>
            <person name="Izzatullayeva V."/>
            <person name="Mammadov A."/>
            <person name="Mammadov A."/>
            <person name="Sharifova S."/>
            <person name="Ojaghi J."/>
            <person name="Eynullazada K."/>
            <person name="Bayramov B."/>
            <person name="Abdulazimova A."/>
            <person name="Shahmuradov I."/>
        </authorList>
    </citation>
    <scope>NUCLEOTIDE SEQUENCE [LARGE SCALE GENOMIC DNA]</scope>
    <source>
        <strain evidence="6">cv. AG2017</strain>
        <tissue evidence="5">Leaf</tissue>
    </source>
</reference>
<evidence type="ECO:0000256" key="3">
    <source>
        <dbReference type="ARBA" id="ARBA00023445"/>
    </source>
</evidence>
<keyword evidence="2" id="KW-0560">Oxidoreductase</keyword>
<accession>A0A2I0KF27</accession>
<protein>
    <recommendedName>
        <fullName evidence="4">NAD-dependent epimerase/dehydratase domain-containing protein</fullName>
    </recommendedName>
</protein>
<dbReference type="GO" id="GO:0016616">
    <property type="term" value="F:oxidoreductase activity, acting on the CH-OH group of donors, NAD or NADP as acceptor"/>
    <property type="evidence" value="ECO:0007669"/>
    <property type="project" value="TreeGrafter"/>
</dbReference>
<keyword evidence="1" id="KW-0521">NADP</keyword>
<evidence type="ECO:0000256" key="2">
    <source>
        <dbReference type="ARBA" id="ARBA00023002"/>
    </source>
</evidence>
<dbReference type="EMBL" id="PGOL01000643">
    <property type="protein sequence ID" value="PKI67109.1"/>
    <property type="molecule type" value="Genomic_DNA"/>
</dbReference>
<dbReference type="STRING" id="22663.A0A2I0KF27"/>
<comment type="caution">
    <text evidence="5">The sequence shown here is derived from an EMBL/GenBank/DDBJ whole genome shotgun (WGS) entry which is preliminary data.</text>
</comment>
<comment type="similarity">
    <text evidence="3">Belongs to the NAD(P)-dependent epimerase/dehydratase family. Dihydroflavonol-4-reductase subfamily.</text>
</comment>
<feature type="domain" description="NAD-dependent epimerase/dehydratase" evidence="4">
    <location>
        <begin position="2"/>
        <end position="206"/>
    </location>
</feature>
<dbReference type="PANTHER" id="PTHR10366:SF563">
    <property type="entry name" value="CINNAMOYL-COA REDUCTASE 16"/>
    <property type="match status" value="1"/>
</dbReference>
<evidence type="ECO:0000313" key="5">
    <source>
        <dbReference type="EMBL" id="PKI67109.1"/>
    </source>
</evidence>
<dbReference type="SUPFAM" id="SSF51735">
    <property type="entry name" value="NAD(P)-binding Rossmann-fold domains"/>
    <property type="match status" value="1"/>
</dbReference>
<dbReference type="Gene3D" id="3.40.50.720">
    <property type="entry name" value="NAD(P)-binding Rossmann-like Domain"/>
    <property type="match status" value="1"/>
</dbReference>
<dbReference type="InterPro" id="IPR050425">
    <property type="entry name" value="NAD(P)_dehydrat-like"/>
</dbReference>
<dbReference type="FunFam" id="3.40.50.720:FF:000085">
    <property type="entry name" value="Dihydroflavonol reductase"/>
    <property type="match status" value="1"/>
</dbReference>
<dbReference type="Pfam" id="PF01370">
    <property type="entry name" value="Epimerase"/>
    <property type="match status" value="1"/>
</dbReference>
<evidence type="ECO:0000256" key="1">
    <source>
        <dbReference type="ARBA" id="ARBA00022857"/>
    </source>
</evidence>
<evidence type="ECO:0000259" key="4">
    <source>
        <dbReference type="Pfam" id="PF01370"/>
    </source>
</evidence>
<dbReference type="Proteomes" id="UP000233551">
    <property type="component" value="Unassembled WGS sequence"/>
</dbReference>
<name>A0A2I0KF27_PUNGR</name>
<dbReference type="InterPro" id="IPR036291">
    <property type="entry name" value="NAD(P)-bd_dom_sf"/>
</dbReference>
<dbReference type="AlphaFoldDB" id="A0A2I0KF27"/>